<reference evidence="2 5" key="3">
    <citation type="submission" date="2020-07" db="EMBL/GenBank/DDBJ databases">
        <title>Sequencing the genomes of 1000 actinobacteria strains.</title>
        <authorList>
            <person name="Klenk H.-P."/>
        </authorList>
    </citation>
    <scope>NUCLEOTIDE SEQUENCE [LARGE SCALE GENOMIC DNA]</scope>
    <source>
        <strain evidence="2 5">DSM 45278</strain>
    </source>
</reference>
<proteinExistence type="predicted"/>
<protein>
    <recommendedName>
        <fullName evidence="1">PspA-associated domain-containing protein</fullName>
    </recommendedName>
</protein>
<keyword evidence="4" id="KW-1185">Reference proteome</keyword>
<dbReference type="InterPro" id="IPR054437">
    <property type="entry name" value="PspA-assoc_dom"/>
</dbReference>
<evidence type="ECO:0000313" key="3">
    <source>
        <dbReference type="EMBL" id="OOC53210.1"/>
    </source>
</evidence>
<organism evidence="3 4">
    <name type="scientific">Nocardiopsis sinuspersici</name>
    <dbReference type="NCBI Taxonomy" id="501010"/>
    <lineage>
        <taxon>Bacteria</taxon>
        <taxon>Bacillati</taxon>
        <taxon>Actinomycetota</taxon>
        <taxon>Actinomycetes</taxon>
        <taxon>Streptosporangiales</taxon>
        <taxon>Nocardiopsidaceae</taxon>
        <taxon>Nocardiopsis</taxon>
    </lineage>
</organism>
<accession>A0A7Y9XGR9</accession>
<evidence type="ECO:0000259" key="1">
    <source>
        <dbReference type="Pfam" id="PF22743"/>
    </source>
</evidence>
<dbReference type="Pfam" id="PF22743">
    <property type="entry name" value="PspAA"/>
    <property type="match status" value="1"/>
</dbReference>
<reference evidence="4" key="1">
    <citation type="submission" date="2016-08" db="EMBL/GenBank/DDBJ databases">
        <authorList>
            <person name="Tokovenko B."/>
            <person name="Kalinowski J."/>
        </authorList>
    </citation>
    <scope>NUCLEOTIDE SEQUENCE [LARGE SCALE GENOMIC DNA]</scope>
    <source>
        <strain evidence="4">UTMC102</strain>
    </source>
</reference>
<reference evidence="3" key="2">
    <citation type="submission" date="2016-08" db="EMBL/GenBank/DDBJ databases">
        <authorList>
            <person name="Seilhamer J.J."/>
        </authorList>
    </citation>
    <scope>NUCLEOTIDE SEQUENCE [LARGE SCALE GENOMIC DNA]</scope>
    <source>
        <strain evidence="3">UTMC102</strain>
    </source>
</reference>
<dbReference type="Proteomes" id="UP000189004">
    <property type="component" value="Unassembled WGS sequence"/>
</dbReference>
<evidence type="ECO:0000313" key="2">
    <source>
        <dbReference type="EMBL" id="NYH54417.1"/>
    </source>
</evidence>
<dbReference type="RefSeq" id="WP_077689569.1">
    <property type="nucleotide sequence ID" value="NZ_JACCHL010000001.1"/>
</dbReference>
<evidence type="ECO:0000313" key="5">
    <source>
        <dbReference type="Proteomes" id="UP000584931"/>
    </source>
</evidence>
<sequence>MIVRIMGEGQLDLTDADLELLNSFDSQLESAIESGDEATFRQALHDLLEKVREDGKPLPADALEPSQFILPPADATMEEVREMLQDDGLIPG</sequence>
<comment type="caution">
    <text evidence="3">The sequence shown here is derived from an EMBL/GenBank/DDBJ whole genome shotgun (WGS) entry which is preliminary data.</text>
</comment>
<accession>A0A1V3BYK2</accession>
<name>A0A1V3BYK2_9ACTN</name>
<gene>
    <name evidence="2" type="ORF">HNR06_004006</name>
    <name evidence="3" type="ORF">NOSIN_04720</name>
</gene>
<dbReference type="EMBL" id="JACCHL010000001">
    <property type="protein sequence ID" value="NYH54417.1"/>
    <property type="molecule type" value="Genomic_DNA"/>
</dbReference>
<dbReference type="AlphaFoldDB" id="A0A1V3BYK2"/>
<dbReference type="OrthoDB" id="5244559at2"/>
<feature type="domain" description="PspA-associated" evidence="1">
    <location>
        <begin position="1"/>
        <end position="92"/>
    </location>
</feature>
<evidence type="ECO:0000313" key="4">
    <source>
        <dbReference type="Proteomes" id="UP000189004"/>
    </source>
</evidence>
<dbReference type="EMBL" id="MCOK01000001">
    <property type="protein sequence ID" value="OOC53210.1"/>
    <property type="molecule type" value="Genomic_DNA"/>
</dbReference>
<dbReference type="STRING" id="501010.NOSIN_04720"/>
<dbReference type="Proteomes" id="UP000584931">
    <property type="component" value="Unassembled WGS sequence"/>
</dbReference>